<accession>A0A9D3X5N5</accession>
<keyword evidence="3" id="KW-1185">Reference proteome</keyword>
<evidence type="ECO:0000313" key="3">
    <source>
        <dbReference type="Proteomes" id="UP000827986"/>
    </source>
</evidence>
<dbReference type="AlphaFoldDB" id="A0A9D3X5N5"/>
<comment type="caution">
    <text evidence="2">The sequence shown here is derived from an EMBL/GenBank/DDBJ whole genome shotgun (WGS) entry which is preliminary data.</text>
</comment>
<evidence type="ECO:0000313" key="2">
    <source>
        <dbReference type="EMBL" id="KAH1174304.1"/>
    </source>
</evidence>
<feature type="region of interest" description="Disordered" evidence="1">
    <location>
        <begin position="1"/>
        <end position="45"/>
    </location>
</feature>
<feature type="compositionally biased region" description="Low complexity" evidence="1">
    <location>
        <begin position="19"/>
        <end position="31"/>
    </location>
</feature>
<name>A0A9D3X5N5_9SAUR</name>
<dbReference type="Proteomes" id="UP000827986">
    <property type="component" value="Unassembled WGS sequence"/>
</dbReference>
<evidence type="ECO:0000256" key="1">
    <source>
        <dbReference type="SAM" id="MobiDB-lite"/>
    </source>
</evidence>
<sequence>MSALIADPRNPPIANSTLPRSSSRAPSPSRAGFTRPAWHRQRKPGFLPRTLQRPAWLMGVSSLALQGFAGRAHPGERVRGSLHAVTGVAMRVGAGTDLQPQLPGDDRQKSTGVSVVPRSPVTAAVSDRERLLAFLDRSLAWQ</sequence>
<dbReference type="EMBL" id="JAHDVG010000480">
    <property type="protein sequence ID" value="KAH1174304.1"/>
    <property type="molecule type" value="Genomic_DNA"/>
</dbReference>
<gene>
    <name evidence="2" type="ORF">KIL84_002448</name>
</gene>
<proteinExistence type="predicted"/>
<organism evidence="2 3">
    <name type="scientific">Mauremys mutica</name>
    <name type="common">yellowpond turtle</name>
    <dbReference type="NCBI Taxonomy" id="74926"/>
    <lineage>
        <taxon>Eukaryota</taxon>
        <taxon>Metazoa</taxon>
        <taxon>Chordata</taxon>
        <taxon>Craniata</taxon>
        <taxon>Vertebrata</taxon>
        <taxon>Euteleostomi</taxon>
        <taxon>Archelosauria</taxon>
        <taxon>Testudinata</taxon>
        <taxon>Testudines</taxon>
        <taxon>Cryptodira</taxon>
        <taxon>Durocryptodira</taxon>
        <taxon>Testudinoidea</taxon>
        <taxon>Geoemydidae</taxon>
        <taxon>Geoemydinae</taxon>
        <taxon>Mauremys</taxon>
    </lineage>
</organism>
<protein>
    <submittedName>
        <fullName evidence="2">Uncharacterized protein</fullName>
    </submittedName>
</protein>
<reference evidence="2" key="1">
    <citation type="submission" date="2021-09" db="EMBL/GenBank/DDBJ databases">
        <title>The genome of Mauremys mutica provides insights into the evolution of semi-aquatic lifestyle.</title>
        <authorList>
            <person name="Gong S."/>
            <person name="Gao Y."/>
        </authorList>
    </citation>
    <scope>NUCLEOTIDE SEQUENCE</scope>
    <source>
        <strain evidence="2">MM-2020</strain>
        <tissue evidence="2">Muscle</tissue>
    </source>
</reference>
<feature type="region of interest" description="Disordered" evidence="1">
    <location>
        <begin position="95"/>
        <end position="114"/>
    </location>
</feature>